<gene>
    <name evidence="2" type="ORF">JK359_07270</name>
</gene>
<protein>
    <submittedName>
        <fullName evidence="2">Aminoglycoside phosphotransferase family protein</fullName>
    </submittedName>
</protein>
<dbReference type="InterPro" id="IPR052077">
    <property type="entry name" value="CcrZ_PhaseVar_Mediator"/>
</dbReference>
<dbReference type="SUPFAM" id="SSF56112">
    <property type="entry name" value="Protein kinase-like (PK-like)"/>
    <property type="match status" value="1"/>
</dbReference>
<organism evidence="2 3">
    <name type="scientific">Streptomyces actinomycinicus</name>
    <dbReference type="NCBI Taxonomy" id="1695166"/>
    <lineage>
        <taxon>Bacteria</taxon>
        <taxon>Bacillati</taxon>
        <taxon>Actinomycetota</taxon>
        <taxon>Actinomycetes</taxon>
        <taxon>Kitasatosporales</taxon>
        <taxon>Streptomycetaceae</taxon>
        <taxon>Streptomyces</taxon>
    </lineage>
</organism>
<dbReference type="InterPro" id="IPR011009">
    <property type="entry name" value="Kinase-like_dom_sf"/>
</dbReference>
<dbReference type="Proteomes" id="UP000661858">
    <property type="component" value="Unassembled WGS sequence"/>
</dbReference>
<evidence type="ECO:0000313" key="2">
    <source>
        <dbReference type="EMBL" id="MBL1081783.1"/>
    </source>
</evidence>
<dbReference type="EMBL" id="JAERRK010000003">
    <property type="protein sequence ID" value="MBL1081783.1"/>
    <property type="molecule type" value="Genomic_DNA"/>
</dbReference>
<evidence type="ECO:0000313" key="3">
    <source>
        <dbReference type="Proteomes" id="UP000661858"/>
    </source>
</evidence>
<keyword evidence="3" id="KW-1185">Reference proteome</keyword>
<dbReference type="InterPro" id="IPR002575">
    <property type="entry name" value="Aminoglycoside_PTrfase"/>
</dbReference>
<reference evidence="2" key="1">
    <citation type="submission" date="2021-01" db="EMBL/GenBank/DDBJ databases">
        <title>WGS of actinomycetes isolated from Thailand.</title>
        <authorList>
            <person name="Thawai C."/>
        </authorList>
    </citation>
    <scope>NUCLEOTIDE SEQUENCE</scope>
    <source>
        <strain evidence="2">RCU-197</strain>
    </source>
</reference>
<comment type="caution">
    <text evidence="2">The sequence shown here is derived from an EMBL/GenBank/DDBJ whole genome shotgun (WGS) entry which is preliminary data.</text>
</comment>
<feature type="domain" description="Aminoglycoside phosphotransferase" evidence="1">
    <location>
        <begin position="138"/>
        <end position="272"/>
    </location>
</feature>
<dbReference type="Pfam" id="PF01636">
    <property type="entry name" value="APH"/>
    <property type="match status" value="1"/>
</dbReference>
<name>A0A937EF20_9ACTN</name>
<dbReference type="PANTHER" id="PTHR40086:SF1">
    <property type="entry name" value="CELL CYCLE REGULATOR CCRZ"/>
    <property type="match status" value="1"/>
</dbReference>
<dbReference type="AlphaFoldDB" id="A0A937EF20"/>
<sequence>MPPEPASLARLHAVEASGDESAVEGPLHGYHHETYVFPLSDAMEDERSGRWKCREPRADLLWFDRRCFASEEQLLQALSGLIQGIPDIIQVGGIGLQRFIEGHTLGYFHRSGATVPDVYLGQIMTLFRQLVSVRPDALAADRRCEPDDRPEDGDTDGFLERLVHFTEQRVYLANQQRFAGLFEDLGLGAESFRYLRKNVSGLRERPFCLLHADLHRENFIVDAMRRLWTIDWELAMFGDPLYDLATHLHLMRYPARQVRAVVRHWCETVEGVRAGSAGGWEGDLGRLLAYKRAQSVFTDVIRTALHLDAGPEVGRRQIAPAAFTLRGILADAALPLGLDPVPGTRRIASALVRWCREQGSAAARPAVIPTGPSGAGVRFGRGR</sequence>
<dbReference type="RefSeq" id="WP_201832995.1">
    <property type="nucleotide sequence ID" value="NZ_JAERRK010000003.1"/>
</dbReference>
<proteinExistence type="predicted"/>
<dbReference type="PANTHER" id="PTHR40086">
    <property type="entry name" value="PHOSPHOTRANSFERASE YTMP-RELATED"/>
    <property type="match status" value="1"/>
</dbReference>
<accession>A0A937EF20</accession>
<evidence type="ECO:0000259" key="1">
    <source>
        <dbReference type="Pfam" id="PF01636"/>
    </source>
</evidence>
<dbReference type="Gene3D" id="3.90.1200.10">
    <property type="match status" value="1"/>
</dbReference>